<sequence>MVTGGIPTFLIESMHSFLKVYAAINNYDYVIPEMVKVAAKKLLPLHINILSDPNDEPTLLYGSDVRLVGQVINKWNEELVVEDIVNNVQPPV</sequence>
<keyword evidence="2" id="KW-1185">Reference proteome</keyword>
<comment type="caution">
    <text evidence="1">The sequence shown here is derived from an EMBL/GenBank/DDBJ whole genome shotgun (WGS) entry which is preliminary data.</text>
</comment>
<evidence type="ECO:0000313" key="1">
    <source>
        <dbReference type="EMBL" id="GME77349.1"/>
    </source>
</evidence>
<name>A0ACB5SZT1_AMBMO</name>
<dbReference type="EMBL" id="BSXS01001819">
    <property type="protein sequence ID" value="GME77349.1"/>
    <property type="molecule type" value="Genomic_DNA"/>
</dbReference>
<accession>A0ACB5SZT1</accession>
<organism evidence="1 2">
    <name type="scientific">Ambrosiozyma monospora</name>
    <name type="common">Yeast</name>
    <name type="synonym">Endomycopsis monosporus</name>
    <dbReference type="NCBI Taxonomy" id="43982"/>
    <lineage>
        <taxon>Eukaryota</taxon>
        <taxon>Fungi</taxon>
        <taxon>Dikarya</taxon>
        <taxon>Ascomycota</taxon>
        <taxon>Saccharomycotina</taxon>
        <taxon>Pichiomycetes</taxon>
        <taxon>Pichiales</taxon>
        <taxon>Pichiaceae</taxon>
        <taxon>Ambrosiozyma</taxon>
    </lineage>
</organism>
<proteinExistence type="predicted"/>
<reference evidence="1" key="1">
    <citation type="submission" date="2023-04" db="EMBL/GenBank/DDBJ databases">
        <title>Ambrosiozyma monospora NBRC 10751.</title>
        <authorList>
            <person name="Ichikawa N."/>
            <person name="Sato H."/>
            <person name="Tonouchi N."/>
        </authorList>
    </citation>
    <scope>NUCLEOTIDE SEQUENCE</scope>
    <source>
        <strain evidence="1">NBRC 10751</strain>
    </source>
</reference>
<gene>
    <name evidence="1" type="ORF">Amon02_000299600</name>
</gene>
<protein>
    <submittedName>
        <fullName evidence="1">Unnamed protein product</fullName>
    </submittedName>
</protein>
<dbReference type="Proteomes" id="UP001165064">
    <property type="component" value="Unassembled WGS sequence"/>
</dbReference>
<evidence type="ECO:0000313" key="2">
    <source>
        <dbReference type="Proteomes" id="UP001165064"/>
    </source>
</evidence>